<name>A0A2T9Z8T3_9FUNG</name>
<dbReference type="GO" id="GO:0015217">
    <property type="term" value="F:ADP transmembrane transporter activity"/>
    <property type="evidence" value="ECO:0007669"/>
    <property type="project" value="TreeGrafter"/>
</dbReference>
<feature type="transmembrane region" description="Helical" evidence="11">
    <location>
        <begin position="6"/>
        <end position="26"/>
    </location>
</feature>
<dbReference type="GO" id="GO:0051724">
    <property type="term" value="F:NAD transmembrane transporter activity"/>
    <property type="evidence" value="ECO:0007669"/>
    <property type="project" value="TreeGrafter"/>
</dbReference>
<feature type="repeat" description="Solcar" evidence="9">
    <location>
        <begin position="2"/>
        <end position="91"/>
    </location>
</feature>
<gene>
    <name evidence="12" type="ORF">BB560_004606</name>
</gene>
<evidence type="ECO:0000256" key="1">
    <source>
        <dbReference type="ARBA" id="ARBA00004585"/>
    </source>
</evidence>
<dbReference type="GO" id="GO:0005778">
    <property type="term" value="C:peroxisomal membrane"/>
    <property type="evidence" value="ECO:0007669"/>
    <property type="project" value="UniProtKB-SubCell"/>
</dbReference>
<dbReference type="Gene3D" id="1.50.40.10">
    <property type="entry name" value="Mitochondrial carrier domain"/>
    <property type="match status" value="1"/>
</dbReference>
<sequence>MSDNFIHALSGAGGGAISMFLTYPLLNISSRLQVQGSTEDTEKFSGNVDAFKKLIDKHGFAALYYGVESAVLGNAVSNGVYYFFFEFSRKAFLKVSTSNNLNTVESLLAGAFAGAMTAIITNPIWVVNTRVATKKSDDPKAPRTSALAELRNIIKQEGFFSLWRGIKPALILVINPIIQYTIFEQLKNEFQQFRILGNLDYFLLGAVSKLAATAVTYPYILIKAQMQIKKSEQEDFNSVLDGFRWIISSKGVGGLYSGIESRLLQSVLTAAILFMTKESLYKLTVRLVTFIAAKRAKPSY</sequence>
<dbReference type="EMBL" id="MBFS01001460">
    <property type="protein sequence ID" value="PVV00990.1"/>
    <property type="molecule type" value="Genomic_DNA"/>
</dbReference>
<dbReference type="GO" id="GO:0044610">
    <property type="term" value="F:FMN transmembrane transporter activity"/>
    <property type="evidence" value="ECO:0007669"/>
    <property type="project" value="TreeGrafter"/>
</dbReference>
<dbReference type="PANTHER" id="PTHR45939">
    <property type="entry name" value="PEROXISOMAL MEMBRANE PROTEIN PMP34-RELATED"/>
    <property type="match status" value="1"/>
</dbReference>
<keyword evidence="5" id="KW-0677">Repeat</keyword>
<evidence type="ECO:0000256" key="3">
    <source>
        <dbReference type="ARBA" id="ARBA00022448"/>
    </source>
</evidence>
<evidence type="ECO:0008006" key="14">
    <source>
        <dbReference type="Google" id="ProtNLM"/>
    </source>
</evidence>
<proteinExistence type="inferred from homology"/>
<organism evidence="12 13">
    <name type="scientific">Smittium megazygosporum</name>
    <dbReference type="NCBI Taxonomy" id="133381"/>
    <lineage>
        <taxon>Eukaryota</taxon>
        <taxon>Fungi</taxon>
        <taxon>Fungi incertae sedis</taxon>
        <taxon>Zoopagomycota</taxon>
        <taxon>Kickxellomycotina</taxon>
        <taxon>Harpellomycetes</taxon>
        <taxon>Harpellales</taxon>
        <taxon>Legeriomycetaceae</taxon>
        <taxon>Smittium</taxon>
    </lineage>
</organism>
<dbReference type="InterPro" id="IPR018108">
    <property type="entry name" value="MCP_transmembrane"/>
</dbReference>
<evidence type="ECO:0000313" key="13">
    <source>
        <dbReference type="Proteomes" id="UP000245609"/>
    </source>
</evidence>
<dbReference type="AlphaFoldDB" id="A0A2T9Z8T3"/>
<dbReference type="GO" id="GO:0005347">
    <property type="term" value="F:ATP transmembrane transporter activity"/>
    <property type="evidence" value="ECO:0007669"/>
    <property type="project" value="TreeGrafter"/>
</dbReference>
<dbReference type="GO" id="GO:0080122">
    <property type="term" value="F:AMP transmembrane transporter activity"/>
    <property type="evidence" value="ECO:0007669"/>
    <property type="project" value="TreeGrafter"/>
</dbReference>
<evidence type="ECO:0000313" key="12">
    <source>
        <dbReference type="EMBL" id="PVV00990.1"/>
    </source>
</evidence>
<dbReference type="Pfam" id="PF00153">
    <property type="entry name" value="Mito_carr"/>
    <property type="match status" value="3"/>
</dbReference>
<comment type="caution">
    <text evidence="12">The sequence shown here is derived from an EMBL/GenBank/DDBJ whole genome shotgun (WGS) entry which is preliminary data.</text>
</comment>
<feature type="transmembrane region" description="Helical" evidence="11">
    <location>
        <begin position="161"/>
        <end position="182"/>
    </location>
</feature>
<feature type="transmembrane region" description="Helical" evidence="11">
    <location>
        <begin position="104"/>
        <end position="127"/>
    </location>
</feature>
<comment type="similarity">
    <text evidence="2 10">Belongs to the mitochondrial carrier (TC 2.A.29) family.</text>
</comment>
<dbReference type="STRING" id="133381.A0A2T9Z8T3"/>
<evidence type="ECO:0000256" key="11">
    <source>
        <dbReference type="SAM" id="Phobius"/>
    </source>
</evidence>
<keyword evidence="7 9" id="KW-0472">Membrane</keyword>
<comment type="subcellular location">
    <subcellularLocation>
        <location evidence="1">Peroxisome membrane</location>
        <topology evidence="1">Multi-pass membrane protein</topology>
    </subcellularLocation>
</comment>
<dbReference type="Proteomes" id="UP000245609">
    <property type="component" value="Unassembled WGS sequence"/>
</dbReference>
<evidence type="ECO:0000256" key="6">
    <source>
        <dbReference type="ARBA" id="ARBA00022989"/>
    </source>
</evidence>
<dbReference type="GO" id="GO:0015230">
    <property type="term" value="F:FAD transmembrane transporter activity"/>
    <property type="evidence" value="ECO:0007669"/>
    <property type="project" value="TreeGrafter"/>
</dbReference>
<dbReference type="GO" id="GO:0015228">
    <property type="term" value="F:coenzyme A transmembrane transporter activity"/>
    <property type="evidence" value="ECO:0007669"/>
    <property type="project" value="TreeGrafter"/>
</dbReference>
<accession>A0A2T9Z8T3</accession>
<dbReference type="PANTHER" id="PTHR45939:SF5">
    <property type="entry name" value="PEROXISOMAL MEMBRANE PROTEIN PMP34"/>
    <property type="match status" value="1"/>
</dbReference>
<dbReference type="InterPro" id="IPR023395">
    <property type="entry name" value="MCP_dom_sf"/>
</dbReference>
<evidence type="ECO:0000256" key="10">
    <source>
        <dbReference type="RuleBase" id="RU000488"/>
    </source>
</evidence>
<keyword evidence="4 9" id="KW-0812">Transmembrane</keyword>
<evidence type="ECO:0000256" key="4">
    <source>
        <dbReference type="ARBA" id="ARBA00022692"/>
    </source>
</evidence>
<dbReference type="SUPFAM" id="SSF103506">
    <property type="entry name" value="Mitochondrial carrier"/>
    <property type="match status" value="1"/>
</dbReference>
<reference evidence="12 13" key="1">
    <citation type="journal article" date="2018" name="MBio">
        <title>Comparative Genomics Reveals the Core Gene Toolbox for the Fungus-Insect Symbiosis.</title>
        <authorList>
            <person name="Wang Y."/>
            <person name="Stata M."/>
            <person name="Wang W."/>
            <person name="Stajich J.E."/>
            <person name="White M.M."/>
            <person name="Moncalvo J.M."/>
        </authorList>
    </citation>
    <scope>NUCLEOTIDE SEQUENCE [LARGE SCALE GENOMIC DNA]</scope>
    <source>
        <strain evidence="12 13">SC-DP-2</strain>
    </source>
</reference>
<evidence type="ECO:0000256" key="2">
    <source>
        <dbReference type="ARBA" id="ARBA00006375"/>
    </source>
</evidence>
<evidence type="ECO:0000256" key="7">
    <source>
        <dbReference type="ARBA" id="ARBA00023136"/>
    </source>
</evidence>
<evidence type="ECO:0000256" key="8">
    <source>
        <dbReference type="ARBA" id="ARBA00023140"/>
    </source>
</evidence>
<keyword evidence="8" id="KW-0576">Peroxisome</keyword>
<dbReference type="PROSITE" id="PS50920">
    <property type="entry name" value="SOLCAR"/>
    <property type="match status" value="3"/>
</dbReference>
<feature type="repeat" description="Solcar" evidence="9">
    <location>
        <begin position="101"/>
        <end position="189"/>
    </location>
</feature>
<feature type="transmembrane region" description="Helical" evidence="11">
    <location>
        <begin position="202"/>
        <end position="222"/>
    </location>
</feature>
<dbReference type="InterPro" id="IPR052217">
    <property type="entry name" value="Mito/Peroxisomal_Carrier"/>
</dbReference>
<keyword evidence="6 11" id="KW-1133">Transmembrane helix</keyword>
<feature type="repeat" description="Solcar" evidence="9">
    <location>
        <begin position="196"/>
        <end position="283"/>
    </location>
</feature>
<protein>
    <recommendedName>
        <fullName evidence="14">Peroxisomal membrane protein PMP47B</fullName>
    </recommendedName>
</protein>
<evidence type="ECO:0000256" key="9">
    <source>
        <dbReference type="PROSITE-ProRule" id="PRU00282"/>
    </source>
</evidence>
<evidence type="ECO:0000256" key="5">
    <source>
        <dbReference type="ARBA" id="ARBA00022737"/>
    </source>
</evidence>
<dbReference type="OrthoDB" id="2019556at2759"/>
<keyword evidence="3 10" id="KW-0813">Transport</keyword>
<feature type="transmembrane region" description="Helical" evidence="11">
    <location>
        <begin position="62"/>
        <end position="84"/>
    </location>
</feature>
<keyword evidence="13" id="KW-1185">Reference proteome</keyword>